<protein>
    <submittedName>
        <fullName evidence="9">ABC transporter permease</fullName>
    </submittedName>
</protein>
<feature type="domain" description="ABC3 transporter permease C-terminal" evidence="7">
    <location>
        <begin position="307"/>
        <end position="419"/>
    </location>
</feature>
<evidence type="ECO:0000256" key="1">
    <source>
        <dbReference type="ARBA" id="ARBA00004651"/>
    </source>
</evidence>
<proteinExistence type="predicted"/>
<evidence type="ECO:0000259" key="7">
    <source>
        <dbReference type="Pfam" id="PF02687"/>
    </source>
</evidence>
<keyword evidence="4 6" id="KW-1133">Transmembrane helix</keyword>
<evidence type="ECO:0000256" key="5">
    <source>
        <dbReference type="ARBA" id="ARBA00023136"/>
    </source>
</evidence>
<feature type="transmembrane region" description="Helical" evidence="6">
    <location>
        <begin position="21"/>
        <end position="41"/>
    </location>
</feature>
<feature type="transmembrane region" description="Helical" evidence="6">
    <location>
        <begin position="692"/>
        <end position="716"/>
    </location>
</feature>
<comment type="caution">
    <text evidence="9">The sequence shown here is derived from an EMBL/GenBank/DDBJ whole genome shotgun (WGS) entry which is preliminary data.</text>
</comment>
<evidence type="ECO:0000256" key="6">
    <source>
        <dbReference type="SAM" id="Phobius"/>
    </source>
</evidence>
<name>A0AAP2DEP3_9BACT</name>
<evidence type="ECO:0000313" key="10">
    <source>
        <dbReference type="Proteomes" id="UP001319180"/>
    </source>
</evidence>
<dbReference type="InterPro" id="IPR025857">
    <property type="entry name" value="MacB_PCD"/>
</dbReference>
<feature type="transmembrane region" description="Helical" evidence="6">
    <location>
        <begin position="300"/>
        <end position="322"/>
    </location>
</feature>
<dbReference type="Pfam" id="PF12704">
    <property type="entry name" value="MacB_PCD"/>
    <property type="match status" value="2"/>
</dbReference>
<evidence type="ECO:0000259" key="8">
    <source>
        <dbReference type="Pfam" id="PF12704"/>
    </source>
</evidence>
<organism evidence="9 10">
    <name type="scientific">Dawidia soli</name>
    <dbReference type="NCBI Taxonomy" id="2782352"/>
    <lineage>
        <taxon>Bacteria</taxon>
        <taxon>Pseudomonadati</taxon>
        <taxon>Bacteroidota</taxon>
        <taxon>Cytophagia</taxon>
        <taxon>Cytophagales</taxon>
        <taxon>Chryseotaleaceae</taxon>
        <taxon>Dawidia</taxon>
    </lineage>
</organism>
<feature type="transmembrane region" description="Helical" evidence="6">
    <location>
        <begin position="775"/>
        <end position="796"/>
    </location>
</feature>
<accession>A0AAP2DEP3</accession>
<keyword evidence="3 6" id="KW-0812">Transmembrane</keyword>
<dbReference type="GO" id="GO:0022857">
    <property type="term" value="F:transmembrane transporter activity"/>
    <property type="evidence" value="ECO:0007669"/>
    <property type="project" value="TreeGrafter"/>
</dbReference>
<comment type="subcellular location">
    <subcellularLocation>
        <location evidence="1">Cell membrane</location>
        <topology evidence="1">Multi-pass membrane protein</topology>
    </subcellularLocation>
</comment>
<evidence type="ECO:0000256" key="2">
    <source>
        <dbReference type="ARBA" id="ARBA00022475"/>
    </source>
</evidence>
<dbReference type="Pfam" id="PF02687">
    <property type="entry name" value="FtsX"/>
    <property type="match status" value="2"/>
</dbReference>
<gene>
    <name evidence="9" type="ORF">KK078_29800</name>
</gene>
<dbReference type="InterPro" id="IPR003838">
    <property type="entry name" value="ABC3_permease_C"/>
</dbReference>
<keyword evidence="2" id="KW-1003">Cell membrane</keyword>
<dbReference type="Proteomes" id="UP001319180">
    <property type="component" value="Unassembled WGS sequence"/>
</dbReference>
<dbReference type="InterPro" id="IPR050250">
    <property type="entry name" value="Macrolide_Exporter_MacB"/>
</dbReference>
<reference evidence="9 10" key="1">
    <citation type="submission" date="2021-05" db="EMBL/GenBank/DDBJ databases">
        <title>A Polyphasic approach of four new species of the genus Ohtaekwangia: Ohtaekwangia histidinii sp. nov., Ohtaekwangia cretensis sp. nov., Ohtaekwangia indiensis sp. nov., Ohtaekwangia reichenbachii sp. nov. from diverse environment.</title>
        <authorList>
            <person name="Octaviana S."/>
        </authorList>
    </citation>
    <scope>NUCLEOTIDE SEQUENCE [LARGE SCALE GENOMIC DNA]</scope>
    <source>
        <strain evidence="9 10">PWU37</strain>
    </source>
</reference>
<dbReference type="PANTHER" id="PTHR30572:SF18">
    <property type="entry name" value="ABC-TYPE MACROLIDE FAMILY EXPORT SYSTEM PERMEASE COMPONENT 2"/>
    <property type="match status" value="1"/>
</dbReference>
<evidence type="ECO:0000256" key="4">
    <source>
        <dbReference type="ARBA" id="ARBA00022989"/>
    </source>
</evidence>
<keyword evidence="10" id="KW-1185">Reference proteome</keyword>
<feature type="transmembrane region" description="Helical" evidence="6">
    <location>
        <begin position="440"/>
        <end position="462"/>
    </location>
</feature>
<feature type="transmembrane region" description="Helical" evidence="6">
    <location>
        <begin position="351"/>
        <end position="374"/>
    </location>
</feature>
<evidence type="ECO:0000313" key="9">
    <source>
        <dbReference type="EMBL" id="MBT1690796.1"/>
    </source>
</evidence>
<feature type="transmembrane region" description="Helical" evidence="6">
    <location>
        <begin position="744"/>
        <end position="763"/>
    </location>
</feature>
<feature type="domain" description="MacB-like periplasmic core" evidence="8">
    <location>
        <begin position="20"/>
        <end position="254"/>
    </location>
</feature>
<feature type="domain" description="MacB-like periplasmic core" evidence="8">
    <location>
        <begin position="526"/>
        <end position="621"/>
    </location>
</feature>
<dbReference type="EMBL" id="JAHESC010000089">
    <property type="protein sequence ID" value="MBT1690796.1"/>
    <property type="molecule type" value="Genomic_DNA"/>
</dbReference>
<sequence length="815" mass="90209">MLRNYFVTAIRSLLRNKIFSGIHVLSLAIGLAASLVIFLLARYEFSYNRFIPGSDRVYRITFESQYNGHTGRMTSVPTPMAAALQQQVPGVELAVPVLHCEGSRVLPVSIPSAHNGEKTPAGTPAGIVYTTADYFALVPFEWIAGNANVMSKPHKTVLTESRARLYFPGVPMADILGRDIVYNDTVHSSIAGIVRDLADNTDFTAVEFISYSSLNETILRQVWQLDSWIDWNENSKAYLRLDAVSDPDAIARKAIALLAQHNDRINLENNRTLTAWLQPLSDIHFNPDYAGNSRTASKPALYSLLGVAGFLLLLGCVNFINLSTAQAARRAKEIGVRKTVGSNRNQIVKQFLVETLFITSLSVFVSLILAPFLLRIFANFLPLSAGIFFNVPTMVFVALLTLVVSLLAGLYPALILSGIRPALILRGRVGEGKVARSTHLRKYLTVSQFMIAQFFIIAAWVVTRQIDFSLHQDIGYRQKAILNFQLPPRANADRRTSLINNLQALAGVERVSSGFVPPAYDRSMMTPVSTQRSASQEDMVLAQLRFGDVNYIPLYGIQLVAGRLMREIEGVAEVVINESCARALGYSPVETAIGKELFMVGDTEMTVVGIMKDFYQRSTHTRIDPMMLKGESGAYIHVALNASENGGTAWTETIRRIEAEYHALYPQTTFSFTFFDDSIAAFYKEDLQTSKLLNWATGLSILISCLGLLGLVIYTAEIRRKEIGIRKILGAPTITIISNLSREFILLVLLASMLAAPVAWYATDKWLESFQYRTLVPPGIFFASGAFLLVLAMATLSFQTIRAAHSNPIDSLRSD</sequence>
<evidence type="ECO:0000256" key="3">
    <source>
        <dbReference type="ARBA" id="ARBA00022692"/>
    </source>
</evidence>
<dbReference type="PANTHER" id="PTHR30572">
    <property type="entry name" value="MEMBRANE COMPONENT OF TRANSPORTER-RELATED"/>
    <property type="match status" value="1"/>
</dbReference>
<keyword evidence="5 6" id="KW-0472">Membrane</keyword>
<feature type="domain" description="ABC3 transporter permease C-terminal" evidence="7">
    <location>
        <begin position="698"/>
        <end position="808"/>
    </location>
</feature>
<dbReference type="RefSeq" id="WP_254094595.1">
    <property type="nucleotide sequence ID" value="NZ_JAHESC010000089.1"/>
</dbReference>
<dbReference type="AlphaFoldDB" id="A0AAP2DEP3"/>
<dbReference type="GO" id="GO:0005886">
    <property type="term" value="C:plasma membrane"/>
    <property type="evidence" value="ECO:0007669"/>
    <property type="project" value="UniProtKB-SubCell"/>
</dbReference>
<feature type="transmembrane region" description="Helical" evidence="6">
    <location>
        <begin position="394"/>
        <end position="419"/>
    </location>
</feature>